<gene>
    <name evidence="3" type="ORF">KC19_1G190100</name>
</gene>
<protein>
    <recommendedName>
        <fullName evidence="2">F-box domain-containing protein</fullName>
    </recommendedName>
</protein>
<dbReference type="Gene3D" id="1.20.1280.50">
    <property type="match status" value="1"/>
</dbReference>
<dbReference type="SMART" id="SM00256">
    <property type="entry name" value="FBOX"/>
    <property type="match status" value="1"/>
</dbReference>
<comment type="caution">
    <text evidence="3">The sequence shown here is derived from an EMBL/GenBank/DDBJ whole genome shotgun (WGS) entry which is preliminary data.</text>
</comment>
<dbReference type="PANTHER" id="PTHR31672">
    <property type="entry name" value="BNACNNG10540D PROTEIN"/>
    <property type="match status" value="1"/>
</dbReference>
<evidence type="ECO:0000313" key="3">
    <source>
        <dbReference type="EMBL" id="KAG0591645.1"/>
    </source>
</evidence>
<dbReference type="InterPro" id="IPR036047">
    <property type="entry name" value="F-box-like_dom_sf"/>
</dbReference>
<dbReference type="SUPFAM" id="SSF81383">
    <property type="entry name" value="F-box domain"/>
    <property type="match status" value="1"/>
</dbReference>
<accession>A0A8T0J7Z4</accession>
<feature type="compositionally biased region" description="Basic and acidic residues" evidence="1">
    <location>
        <begin position="111"/>
        <end position="120"/>
    </location>
</feature>
<dbReference type="EMBL" id="CM026421">
    <property type="protein sequence ID" value="KAG0591645.1"/>
    <property type="molecule type" value="Genomic_DNA"/>
</dbReference>
<dbReference type="Gene3D" id="2.120.10.80">
    <property type="entry name" value="Kelch-type beta propeller"/>
    <property type="match status" value="1"/>
</dbReference>
<keyword evidence="4" id="KW-1185">Reference proteome</keyword>
<organism evidence="3 4">
    <name type="scientific">Ceratodon purpureus</name>
    <name type="common">Fire moss</name>
    <name type="synonym">Dicranum purpureum</name>
    <dbReference type="NCBI Taxonomy" id="3225"/>
    <lineage>
        <taxon>Eukaryota</taxon>
        <taxon>Viridiplantae</taxon>
        <taxon>Streptophyta</taxon>
        <taxon>Embryophyta</taxon>
        <taxon>Bryophyta</taxon>
        <taxon>Bryophytina</taxon>
        <taxon>Bryopsida</taxon>
        <taxon>Dicranidae</taxon>
        <taxon>Pseudoditrichales</taxon>
        <taxon>Ditrichaceae</taxon>
        <taxon>Ceratodon</taxon>
    </lineage>
</organism>
<evidence type="ECO:0000313" key="4">
    <source>
        <dbReference type="Proteomes" id="UP000822688"/>
    </source>
</evidence>
<feature type="region of interest" description="Disordered" evidence="1">
    <location>
        <begin position="90"/>
        <end position="121"/>
    </location>
</feature>
<dbReference type="InterPro" id="IPR011043">
    <property type="entry name" value="Gal_Oxase/kelch_b-propeller"/>
</dbReference>
<dbReference type="InterPro" id="IPR001810">
    <property type="entry name" value="F-box_dom"/>
</dbReference>
<feature type="domain" description="F-box" evidence="2">
    <location>
        <begin position="18"/>
        <end position="57"/>
    </location>
</feature>
<sequence length="465" mass="53082">MERRSSTSTGIGSMELSATLWSRLPFKVVQRVLSFLSVTDLCRYRIVCKSWNLLISSPEFGATCAQNAAKRDASFLVICYERVFERSSSSDDEMRNDEMSNDEMSNDEMSDGERPNENRPKFKTSAGCCFLDLNTQRWHVIEDDDEKLSLNPWYEVTAMDGGLCCQYSLTRREDNPIMVYNPIGKTMESLPPSPDHTDCLPPRLHLLVDSTSQSFKVFMVNHNFDDREIQADPETTPEDLLHLLNDPLVCVYDSTTDQWEGLVNPPCVQKEVEDVCSVMFQGHLYVLVGSEGNRPLWRYNFSENTWENLAVDMPGSSMKPQFVVIDNRLFIASWLLEMVVFEFSFGRNMSRKCRFEVSEIEIGSLSYKTLFTMSNATVMEHFSVEIEILHPDFCPIIASGFGKNSLLFIAKSSRKPMVYDLKKRGWSTLPQIPLGRIDEYAEYLWAGKVMNLILPTAAFGNNSEV</sequence>
<evidence type="ECO:0000259" key="2">
    <source>
        <dbReference type="PROSITE" id="PS50181"/>
    </source>
</evidence>
<reference evidence="3" key="1">
    <citation type="submission" date="2020-06" db="EMBL/GenBank/DDBJ databases">
        <title>WGS assembly of Ceratodon purpureus strain R40.</title>
        <authorList>
            <person name="Carey S.B."/>
            <person name="Jenkins J."/>
            <person name="Shu S."/>
            <person name="Lovell J.T."/>
            <person name="Sreedasyam A."/>
            <person name="Maumus F."/>
            <person name="Tiley G.P."/>
            <person name="Fernandez-Pozo N."/>
            <person name="Barry K."/>
            <person name="Chen C."/>
            <person name="Wang M."/>
            <person name="Lipzen A."/>
            <person name="Daum C."/>
            <person name="Saski C.A."/>
            <person name="Payton A.C."/>
            <person name="Mcbreen J.C."/>
            <person name="Conrad R.E."/>
            <person name="Kollar L.M."/>
            <person name="Olsson S."/>
            <person name="Huttunen S."/>
            <person name="Landis J.B."/>
            <person name="Wickett N.J."/>
            <person name="Johnson M.G."/>
            <person name="Rensing S.A."/>
            <person name="Grimwood J."/>
            <person name="Schmutz J."/>
            <person name="Mcdaniel S.F."/>
        </authorList>
    </citation>
    <scope>NUCLEOTIDE SEQUENCE</scope>
    <source>
        <strain evidence="3">R40</strain>
    </source>
</reference>
<evidence type="ECO:0000256" key="1">
    <source>
        <dbReference type="SAM" id="MobiDB-lite"/>
    </source>
</evidence>
<dbReference type="SUPFAM" id="SSF50965">
    <property type="entry name" value="Galactose oxidase, central domain"/>
    <property type="match status" value="1"/>
</dbReference>
<feature type="compositionally biased region" description="Acidic residues" evidence="1">
    <location>
        <begin position="99"/>
        <end position="110"/>
    </location>
</feature>
<dbReference type="Pfam" id="PF00646">
    <property type="entry name" value="F-box"/>
    <property type="match status" value="1"/>
</dbReference>
<name>A0A8T0J7Z4_CERPU</name>
<dbReference type="PROSITE" id="PS50181">
    <property type="entry name" value="FBOX"/>
    <property type="match status" value="1"/>
</dbReference>
<dbReference type="PANTHER" id="PTHR31672:SF2">
    <property type="entry name" value="F-BOX DOMAIN-CONTAINING PROTEIN"/>
    <property type="match status" value="1"/>
</dbReference>
<dbReference type="InterPro" id="IPR015915">
    <property type="entry name" value="Kelch-typ_b-propeller"/>
</dbReference>
<dbReference type="Proteomes" id="UP000822688">
    <property type="component" value="Chromosome 1"/>
</dbReference>
<dbReference type="InterPro" id="IPR050796">
    <property type="entry name" value="SCF_F-box_component"/>
</dbReference>
<dbReference type="AlphaFoldDB" id="A0A8T0J7Z4"/>
<proteinExistence type="predicted"/>